<dbReference type="SUPFAM" id="SSF54690">
    <property type="entry name" value="Molybdopterin synthase subunit MoaE"/>
    <property type="match status" value="1"/>
</dbReference>
<dbReference type="Gene3D" id="3.90.1170.40">
    <property type="entry name" value="Molybdopterin biosynthesis MoaE subunit"/>
    <property type="match status" value="1"/>
</dbReference>
<gene>
    <name evidence="1" type="ORF">FBY41_2319</name>
</gene>
<dbReference type="CDD" id="cd00756">
    <property type="entry name" value="MoaE"/>
    <property type="match status" value="1"/>
</dbReference>
<evidence type="ECO:0000313" key="1">
    <source>
        <dbReference type="EMBL" id="TQM62289.1"/>
    </source>
</evidence>
<dbReference type="EMBL" id="VFPM01000002">
    <property type="protein sequence ID" value="TQM62289.1"/>
    <property type="molecule type" value="Genomic_DNA"/>
</dbReference>
<dbReference type="InterPro" id="IPR036563">
    <property type="entry name" value="MoaE_sf"/>
</dbReference>
<dbReference type="AlphaFoldDB" id="A0A543HVL6"/>
<organism evidence="1 2">
    <name type="scientific">Humibacillus xanthopallidus</name>
    <dbReference type="NCBI Taxonomy" id="412689"/>
    <lineage>
        <taxon>Bacteria</taxon>
        <taxon>Bacillati</taxon>
        <taxon>Actinomycetota</taxon>
        <taxon>Actinomycetes</taxon>
        <taxon>Micrococcales</taxon>
        <taxon>Intrasporangiaceae</taxon>
        <taxon>Humibacillus</taxon>
    </lineage>
</organism>
<dbReference type="Proteomes" id="UP000316747">
    <property type="component" value="Unassembled WGS sequence"/>
</dbReference>
<accession>A0A543HVL6</accession>
<sequence>MPGQRHTMLVVTVALAEIRETPLSVDEVLASVTDPRAGGTCLFVGTVRDHDGHGDGPDDGNRGVSHLDYSAHPQAGEVARALADRLASEGRVVRIAVVHRVGHLEVGDLAVVCGVSAAHRAEAFEVCRALIDEFKASVPIWKHQQFADGGDEWVGLP</sequence>
<reference evidence="1 2" key="1">
    <citation type="submission" date="2019-06" db="EMBL/GenBank/DDBJ databases">
        <title>Genome sequencing of plant associated microbes to promote plant fitness in Sorghum bicolor and Oryza sativa.</title>
        <authorList>
            <person name="Coleman-Derr D."/>
        </authorList>
    </citation>
    <scope>NUCLEOTIDE SEQUENCE [LARGE SCALE GENOMIC DNA]</scope>
    <source>
        <strain evidence="1 2">KV-663</strain>
    </source>
</reference>
<comment type="caution">
    <text evidence="1">The sequence shown here is derived from an EMBL/GenBank/DDBJ whole genome shotgun (WGS) entry which is preliminary data.</text>
</comment>
<dbReference type="PANTHER" id="PTHR23404">
    <property type="entry name" value="MOLYBDOPTERIN SYNTHASE RELATED"/>
    <property type="match status" value="1"/>
</dbReference>
<evidence type="ECO:0000313" key="2">
    <source>
        <dbReference type="Proteomes" id="UP000316747"/>
    </source>
</evidence>
<dbReference type="InterPro" id="IPR003448">
    <property type="entry name" value="Mopterin_biosynth_MoaE"/>
</dbReference>
<keyword evidence="2" id="KW-1185">Reference proteome</keyword>
<protein>
    <submittedName>
        <fullName evidence="1">Molybdopterin synthase subunit MoaE</fullName>
    </submittedName>
</protein>
<dbReference type="GO" id="GO:0006777">
    <property type="term" value="P:Mo-molybdopterin cofactor biosynthetic process"/>
    <property type="evidence" value="ECO:0007669"/>
    <property type="project" value="InterPro"/>
</dbReference>
<dbReference type="Pfam" id="PF02391">
    <property type="entry name" value="MoaE"/>
    <property type="match status" value="1"/>
</dbReference>
<name>A0A543HVL6_9MICO</name>
<proteinExistence type="predicted"/>